<comment type="similarity">
    <text evidence="1">Belongs to the bacterial solute-binding protein 7 family.</text>
</comment>
<dbReference type="PANTHER" id="PTHR33376:SF7">
    <property type="entry name" value="C4-DICARBOXYLATE-BINDING PROTEIN DCTB"/>
    <property type="match status" value="1"/>
</dbReference>
<dbReference type="STRING" id="1082931.KKY_2670"/>
<accession>G4RC55</accession>
<protein>
    <submittedName>
        <fullName evidence="4">TRAP-type C4-dicarboxylate transport system, periplasmic component</fullName>
    </submittedName>
</protein>
<dbReference type="EMBL" id="CP003075">
    <property type="protein sequence ID" value="AEQ52678.1"/>
    <property type="molecule type" value="Genomic_DNA"/>
</dbReference>
<sequence length="312" mass="33848">MGLGFSSAVNAQTIRIPHCCAADSHFDVAAERFADLLAEKTNGEIQGEVFPSGQLGQETEVIQNVQSGSIEATIIGHDPLAQFAEETTILSLPYLFDNHDQAFEQLDGELGERLGAILSERGLRVLAWGNNGARVYTNDQHSLESPQDFVGLKFRSPENPVNLAVTEALGGIAAAIPYGEVYTALQQGTIDGQENAVINIYPANLQEVQSYMSMTNHLLSFVVLVMNENYFNSLSPEMQTAVQEAASEAMAEERATAQTSADEMTALMQEAGVEVTEPDLAPFREMTQSIHDEYVGSRIPQDLYDLAVGATN</sequence>
<dbReference type="KEGG" id="phl:KKY_2670"/>
<evidence type="ECO:0000256" key="3">
    <source>
        <dbReference type="ARBA" id="ARBA00022729"/>
    </source>
</evidence>
<dbReference type="NCBIfam" id="TIGR00787">
    <property type="entry name" value="dctP"/>
    <property type="match status" value="1"/>
</dbReference>
<keyword evidence="5" id="KW-1185">Reference proteome</keyword>
<dbReference type="GO" id="GO:0030288">
    <property type="term" value="C:outer membrane-bounded periplasmic space"/>
    <property type="evidence" value="ECO:0007669"/>
    <property type="project" value="InterPro"/>
</dbReference>
<dbReference type="GO" id="GO:0055085">
    <property type="term" value="P:transmembrane transport"/>
    <property type="evidence" value="ECO:0007669"/>
    <property type="project" value="InterPro"/>
</dbReference>
<dbReference type="PIRSF" id="PIRSF006470">
    <property type="entry name" value="DctB"/>
    <property type="match status" value="1"/>
</dbReference>
<keyword evidence="2" id="KW-0813">Transport</keyword>
<dbReference type="Proteomes" id="UP000008850">
    <property type="component" value="Chromosome"/>
</dbReference>
<keyword evidence="3" id="KW-0732">Signal</keyword>
<dbReference type="PANTHER" id="PTHR33376">
    <property type="match status" value="1"/>
</dbReference>
<dbReference type="NCBIfam" id="NF037995">
    <property type="entry name" value="TRAP_S1"/>
    <property type="match status" value="1"/>
</dbReference>
<evidence type="ECO:0000313" key="5">
    <source>
        <dbReference type="Proteomes" id="UP000008850"/>
    </source>
</evidence>
<organism evidence="4 5">
    <name type="scientific">Pelagibacterium halotolerans (strain DSM 22347 / JCM 15775 / CGMCC 1.7692 / B2)</name>
    <dbReference type="NCBI Taxonomy" id="1082931"/>
    <lineage>
        <taxon>Bacteria</taxon>
        <taxon>Pseudomonadati</taxon>
        <taxon>Pseudomonadota</taxon>
        <taxon>Alphaproteobacteria</taxon>
        <taxon>Hyphomicrobiales</taxon>
        <taxon>Devosiaceae</taxon>
        <taxon>Pelagibacterium</taxon>
    </lineage>
</organism>
<proteinExistence type="inferred from homology"/>
<dbReference type="HOGENOM" id="CLU_036176_1_3_5"/>
<evidence type="ECO:0000313" key="4">
    <source>
        <dbReference type="EMBL" id="AEQ52678.1"/>
    </source>
</evidence>
<dbReference type="InterPro" id="IPR038404">
    <property type="entry name" value="TRAP_DctP_sf"/>
</dbReference>
<dbReference type="InterPro" id="IPR018389">
    <property type="entry name" value="DctP_fam"/>
</dbReference>
<dbReference type="Pfam" id="PF03480">
    <property type="entry name" value="DctP"/>
    <property type="match status" value="1"/>
</dbReference>
<evidence type="ECO:0000256" key="2">
    <source>
        <dbReference type="ARBA" id="ARBA00022448"/>
    </source>
</evidence>
<name>G4RC55_PELHB</name>
<gene>
    <name evidence="4" type="ordered locus">KKY_2670</name>
</gene>
<dbReference type="eggNOG" id="COG1638">
    <property type="taxonomic scope" value="Bacteria"/>
</dbReference>
<reference evidence="4 5" key="1">
    <citation type="journal article" date="2012" name="J. Bacteriol.">
        <title>Complete genome sequence of Pelagibacterium halotolerans B2T.</title>
        <authorList>
            <person name="Huo Y.Y."/>
            <person name="Cheng H."/>
            <person name="Han X.F."/>
            <person name="Jiang X.W."/>
            <person name="Sun C."/>
            <person name="Zhang X.Q."/>
            <person name="Zhu X.F."/>
            <person name="Liu Y.F."/>
            <person name="Li P.F."/>
            <person name="Ni P.X."/>
            <person name="Wu M."/>
        </authorList>
    </citation>
    <scope>NUCLEOTIDE SEQUENCE [LARGE SCALE GENOMIC DNA]</scope>
    <source>
        <strain evidence="5">DSM 22347 / JCM 15775 / CGMCC 1.7692 / B2</strain>
    </source>
</reference>
<dbReference type="Gene3D" id="3.40.190.170">
    <property type="entry name" value="Bacterial extracellular solute-binding protein, family 7"/>
    <property type="match status" value="1"/>
</dbReference>
<dbReference type="AlphaFoldDB" id="G4RC55"/>
<evidence type="ECO:0000256" key="1">
    <source>
        <dbReference type="ARBA" id="ARBA00009023"/>
    </source>
</evidence>
<dbReference type="PATRIC" id="fig|1082931.4.peg.2635"/>
<dbReference type="InterPro" id="IPR004682">
    <property type="entry name" value="TRAP_DctP"/>
</dbReference>
<dbReference type="CDD" id="cd13603">
    <property type="entry name" value="PBP2_TRAP_Siap_TeaA_like"/>
    <property type="match status" value="1"/>
</dbReference>